<comment type="caution">
    <text evidence="1">The sequence shown here is derived from an EMBL/GenBank/DDBJ whole genome shotgun (WGS) entry which is preliminary data.</text>
</comment>
<dbReference type="SUPFAM" id="SSF158446">
    <property type="entry name" value="IVS-encoded protein-like"/>
    <property type="match status" value="1"/>
</dbReference>
<dbReference type="Gene3D" id="1.20.1440.60">
    <property type="entry name" value="23S rRNA-intervening sequence"/>
    <property type="match status" value="1"/>
</dbReference>
<evidence type="ECO:0000313" key="2">
    <source>
        <dbReference type="Proteomes" id="UP000646484"/>
    </source>
</evidence>
<dbReference type="PANTHER" id="PTHR38471">
    <property type="entry name" value="FOUR HELIX BUNDLE PROTEIN"/>
    <property type="match status" value="1"/>
</dbReference>
<proteinExistence type="predicted"/>
<dbReference type="PIRSF" id="PIRSF035652">
    <property type="entry name" value="CHP02436"/>
    <property type="match status" value="1"/>
</dbReference>
<gene>
    <name evidence="1" type="ORF">H8S64_03385</name>
</gene>
<dbReference type="PANTHER" id="PTHR38471:SF2">
    <property type="entry name" value="FOUR HELIX BUNDLE PROTEIN"/>
    <property type="match status" value="1"/>
</dbReference>
<dbReference type="Proteomes" id="UP000646484">
    <property type="component" value="Unassembled WGS sequence"/>
</dbReference>
<evidence type="ECO:0000313" key="1">
    <source>
        <dbReference type="EMBL" id="MBC5620137.1"/>
    </source>
</evidence>
<name>A0ABR7CWW6_9BACT</name>
<dbReference type="NCBIfam" id="TIGR02436">
    <property type="entry name" value="four helix bundle protein"/>
    <property type="match status" value="1"/>
</dbReference>
<organism evidence="1 2">
    <name type="scientific">Butyricimonas hominis</name>
    <dbReference type="NCBI Taxonomy" id="2763032"/>
    <lineage>
        <taxon>Bacteria</taxon>
        <taxon>Pseudomonadati</taxon>
        <taxon>Bacteroidota</taxon>
        <taxon>Bacteroidia</taxon>
        <taxon>Bacteroidales</taxon>
        <taxon>Odoribacteraceae</taxon>
        <taxon>Butyricimonas</taxon>
    </lineage>
</organism>
<dbReference type="InterPro" id="IPR012657">
    <property type="entry name" value="23S_rRNA-intervening_sequence"/>
</dbReference>
<dbReference type="InterPro" id="IPR036583">
    <property type="entry name" value="23S_rRNA_IVS_sf"/>
</dbReference>
<dbReference type="RefSeq" id="WP_099291400.1">
    <property type="nucleotide sequence ID" value="NZ_JACOOH010000001.1"/>
</dbReference>
<keyword evidence="2" id="KW-1185">Reference proteome</keyword>
<sequence>MKEENIVAGKSFRFAVRIVNLYKFLCAERKEFVLSKQLLRSGTSIGALIRESEHAQSKADFINKVNIALKEANETEYWLLLLKETDYLTESEFDSIIGESRELIRLTASIVKTTKLNVEN</sequence>
<dbReference type="EMBL" id="JACOOH010000001">
    <property type="protein sequence ID" value="MBC5620137.1"/>
    <property type="molecule type" value="Genomic_DNA"/>
</dbReference>
<dbReference type="Pfam" id="PF05635">
    <property type="entry name" value="23S_rRNA_IVP"/>
    <property type="match status" value="1"/>
</dbReference>
<reference evidence="1 2" key="1">
    <citation type="submission" date="2020-08" db="EMBL/GenBank/DDBJ databases">
        <title>Genome public.</title>
        <authorList>
            <person name="Liu C."/>
            <person name="Sun Q."/>
        </authorList>
    </citation>
    <scope>NUCLEOTIDE SEQUENCE [LARGE SCALE GENOMIC DNA]</scope>
    <source>
        <strain evidence="1 2">NSJ-56</strain>
    </source>
</reference>
<accession>A0ABR7CWW6</accession>
<protein>
    <submittedName>
        <fullName evidence="1">Four helix bundle protein</fullName>
    </submittedName>
</protein>